<keyword evidence="5 7" id="KW-0472">Membrane</keyword>
<dbReference type="PANTHER" id="PTHR43507">
    <property type="entry name" value="NADH-UBIQUINONE OXIDOREDUCTASE CHAIN 4"/>
    <property type="match status" value="1"/>
</dbReference>
<gene>
    <name evidence="9" type="ORF">GCM10023147_31040</name>
</gene>
<dbReference type="Pfam" id="PF00361">
    <property type="entry name" value="Proton_antipo_M"/>
    <property type="match status" value="1"/>
</dbReference>
<dbReference type="Proteomes" id="UP001500635">
    <property type="component" value="Unassembled WGS sequence"/>
</dbReference>
<feature type="transmembrane region" description="Helical" evidence="7">
    <location>
        <begin position="350"/>
        <end position="370"/>
    </location>
</feature>
<feature type="transmembrane region" description="Helical" evidence="7">
    <location>
        <begin position="30"/>
        <end position="49"/>
    </location>
</feature>
<dbReference type="NCBIfam" id="TIGR01972">
    <property type="entry name" value="NDH_I_M"/>
    <property type="match status" value="1"/>
</dbReference>
<evidence type="ECO:0000256" key="2">
    <source>
        <dbReference type="ARBA" id="ARBA00009025"/>
    </source>
</evidence>
<feature type="transmembrane region" description="Helical" evidence="7">
    <location>
        <begin position="320"/>
        <end position="338"/>
    </location>
</feature>
<comment type="similarity">
    <text evidence="2">Belongs to the complex I subunit 4 family.</text>
</comment>
<feature type="transmembrane region" description="Helical" evidence="7">
    <location>
        <begin position="136"/>
        <end position="153"/>
    </location>
</feature>
<dbReference type="InterPro" id="IPR003918">
    <property type="entry name" value="NADH_UbQ_OxRdtase"/>
</dbReference>
<evidence type="ECO:0000256" key="3">
    <source>
        <dbReference type="ARBA" id="ARBA00022692"/>
    </source>
</evidence>
<feature type="transmembrane region" description="Helical" evidence="7">
    <location>
        <begin position="382"/>
        <end position="404"/>
    </location>
</feature>
<reference evidence="10" key="1">
    <citation type="journal article" date="2019" name="Int. J. Syst. Evol. Microbiol.">
        <title>The Global Catalogue of Microorganisms (GCM) 10K type strain sequencing project: providing services to taxonomists for standard genome sequencing and annotation.</title>
        <authorList>
            <consortium name="The Broad Institute Genomics Platform"/>
            <consortium name="The Broad Institute Genome Sequencing Center for Infectious Disease"/>
            <person name="Wu L."/>
            <person name="Ma J."/>
        </authorList>
    </citation>
    <scope>NUCLEOTIDE SEQUENCE [LARGE SCALE GENOMIC DNA]</scope>
    <source>
        <strain evidence="10">JCM 17688</strain>
    </source>
</reference>
<feature type="transmembrane region" description="Helical" evidence="7">
    <location>
        <begin position="292"/>
        <end position="313"/>
    </location>
</feature>
<evidence type="ECO:0000313" key="10">
    <source>
        <dbReference type="Proteomes" id="UP001500635"/>
    </source>
</evidence>
<feature type="transmembrane region" description="Helical" evidence="7">
    <location>
        <begin position="214"/>
        <end position="239"/>
    </location>
</feature>
<keyword evidence="3 6" id="KW-0812">Transmembrane</keyword>
<dbReference type="RefSeq" id="WP_344997562.1">
    <property type="nucleotide sequence ID" value="NZ_BAABFR010000050.1"/>
</dbReference>
<evidence type="ECO:0000256" key="4">
    <source>
        <dbReference type="ARBA" id="ARBA00022989"/>
    </source>
</evidence>
<evidence type="ECO:0000256" key="7">
    <source>
        <dbReference type="SAM" id="Phobius"/>
    </source>
</evidence>
<protein>
    <submittedName>
        <fullName evidence="9">NADH-quinone oxidoreductase subunit M</fullName>
    </submittedName>
</protein>
<keyword evidence="10" id="KW-1185">Reference proteome</keyword>
<dbReference type="InterPro" id="IPR001750">
    <property type="entry name" value="ND/Mrp_TM"/>
</dbReference>
<evidence type="ECO:0000313" key="9">
    <source>
        <dbReference type="EMBL" id="GAA4396558.1"/>
    </source>
</evidence>
<feature type="transmembrane region" description="Helical" evidence="7">
    <location>
        <begin position="470"/>
        <end position="488"/>
    </location>
</feature>
<evidence type="ECO:0000256" key="5">
    <source>
        <dbReference type="ARBA" id="ARBA00023136"/>
    </source>
</evidence>
<dbReference type="InterPro" id="IPR010227">
    <property type="entry name" value="NADH_Q_OxRdtase_chainM/4"/>
</dbReference>
<name>A0ABP8JVA8_9ACTN</name>
<dbReference type="PRINTS" id="PR01437">
    <property type="entry name" value="NUOXDRDTASE4"/>
</dbReference>
<keyword evidence="4 7" id="KW-1133">Transmembrane helix</keyword>
<feature type="transmembrane region" description="Helical" evidence="7">
    <location>
        <begin position="174"/>
        <end position="194"/>
    </location>
</feature>
<dbReference type="EMBL" id="BAABFR010000050">
    <property type="protein sequence ID" value="GAA4396558.1"/>
    <property type="molecule type" value="Genomic_DNA"/>
</dbReference>
<evidence type="ECO:0000259" key="8">
    <source>
        <dbReference type="Pfam" id="PF00361"/>
    </source>
</evidence>
<accession>A0ABP8JVA8</accession>
<organism evidence="9 10">
    <name type="scientific">Tsukamurella soli</name>
    <dbReference type="NCBI Taxonomy" id="644556"/>
    <lineage>
        <taxon>Bacteria</taxon>
        <taxon>Bacillati</taxon>
        <taxon>Actinomycetota</taxon>
        <taxon>Actinomycetes</taxon>
        <taxon>Mycobacteriales</taxon>
        <taxon>Tsukamurellaceae</taxon>
        <taxon>Tsukamurella</taxon>
    </lineage>
</organism>
<feature type="transmembrane region" description="Helical" evidence="7">
    <location>
        <begin position="112"/>
        <end position="130"/>
    </location>
</feature>
<feature type="domain" description="NADH:quinone oxidoreductase/Mrp antiporter transmembrane" evidence="8">
    <location>
        <begin position="133"/>
        <end position="437"/>
    </location>
</feature>
<feature type="transmembrane region" description="Helical" evidence="7">
    <location>
        <begin position="80"/>
        <end position="100"/>
    </location>
</feature>
<evidence type="ECO:0000256" key="6">
    <source>
        <dbReference type="RuleBase" id="RU000320"/>
    </source>
</evidence>
<dbReference type="PANTHER" id="PTHR43507:SF1">
    <property type="entry name" value="NADH-UBIQUINONE OXIDOREDUCTASE CHAIN 4"/>
    <property type="match status" value="1"/>
</dbReference>
<comment type="caution">
    <text evidence="9">The sequence shown here is derived from an EMBL/GenBank/DDBJ whole genome shotgun (WGS) entry which is preliminary data.</text>
</comment>
<sequence length="523" mass="54196">MSGPWLTLLWALPAVGAVVAAAVPTVARWIGLLFSVGSLAIGIALACAFEPHHGYQFIESHRWIPAFGAGYTLGLDGTGLVLALLTAVLVPVLLLAGWRDAGGEKRGSGRRAGAYVALTLAVEAGVLLSFVTTDVLLFYLVFEGMLIPLYFLIGGYGGTGSTEGERSRAAVRFLLYNLAGGLVMLAAVVGLYTVTARTPGLGGTFDLRAIAPVAAHGGLAGGQLAQNLMFLGFMFAFAVKAPLWPLHSWLPDAAVQSTPATAVLMMALVDKVGTFGMLRYCLTLFPDASARYGPWVCALAVIGIVYGAVMAIAQSDIMALIAYTSISHFGFIILGVFARTGDSQAGSVLYMVNHGVATAALFLTAGVLVARRGSRRIADFGGVWSVAPRLGAAFLVAGLATLSLPGLGPFVSELMVVVGTFQRYPVAAVIAVSALVLSALYVLWAYQRMFTGQPPATVTGTVADAGPRQLVFLAPLLAGVLVLGLYPGPVLDAVNPSVAATSSETPASHTIWSATASASGVHR</sequence>
<feature type="transmembrane region" description="Helical" evidence="7">
    <location>
        <begin position="260"/>
        <end position="280"/>
    </location>
</feature>
<evidence type="ECO:0000256" key="1">
    <source>
        <dbReference type="ARBA" id="ARBA00004127"/>
    </source>
</evidence>
<proteinExistence type="inferred from homology"/>
<comment type="subcellular location">
    <subcellularLocation>
        <location evidence="1">Endomembrane system</location>
        <topology evidence="1">Multi-pass membrane protein</topology>
    </subcellularLocation>
    <subcellularLocation>
        <location evidence="6">Membrane</location>
        <topology evidence="6">Multi-pass membrane protein</topology>
    </subcellularLocation>
</comment>
<dbReference type="NCBIfam" id="NF004500">
    <property type="entry name" value="PRK05846.1-4"/>
    <property type="match status" value="1"/>
</dbReference>
<feature type="transmembrane region" description="Helical" evidence="7">
    <location>
        <begin position="424"/>
        <end position="444"/>
    </location>
</feature>